<dbReference type="PROSITE" id="PS50262">
    <property type="entry name" value="G_PROTEIN_RECEP_F1_2"/>
    <property type="match status" value="1"/>
</dbReference>
<reference evidence="12 13" key="1">
    <citation type="journal article" date="2007" name="Nature">
        <title>Genome of the marsupial Monodelphis domestica reveals innovation in non-coding sequences.</title>
        <authorList>
            <person name="Mikkelsen T.S."/>
            <person name="Wakefield M.J."/>
            <person name="Aken B."/>
            <person name="Amemiya C.T."/>
            <person name="Chang J.L."/>
            <person name="Duke S."/>
            <person name="Garber M."/>
            <person name="Gentles A.J."/>
            <person name="Goodstadt L."/>
            <person name="Heger A."/>
            <person name="Jurka J."/>
            <person name="Kamal M."/>
            <person name="Mauceli E."/>
            <person name="Searle S.M."/>
            <person name="Sharpe T."/>
            <person name="Baker M.L."/>
            <person name="Batzer M.A."/>
            <person name="Benos P.V."/>
            <person name="Belov K."/>
            <person name="Clamp M."/>
            <person name="Cook A."/>
            <person name="Cuff J."/>
            <person name="Das R."/>
            <person name="Davidow L."/>
            <person name="Deakin J.E."/>
            <person name="Fazzari M.J."/>
            <person name="Glass J.L."/>
            <person name="Grabherr M."/>
            <person name="Greally J.M."/>
            <person name="Gu W."/>
            <person name="Hore T.A."/>
            <person name="Huttley G.A."/>
            <person name="Kleber M."/>
            <person name="Jirtle R.L."/>
            <person name="Koina E."/>
            <person name="Lee J.T."/>
            <person name="Mahony S."/>
            <person name="Marra M.A."/>
            <person name="Miller R.D."/>
            <person name="Nicholls R.D."/>
            <person name="Oda M."/>
            <person name="Papenfuss A.T."/>
            <person name="Parra Z.E."/>
            <person name="Pollock D.D."/>
            <person name="Ray D.A."/>
            <person name="Schein J.E."/>
            <person name="Speed T.P."/>
            <person name="Thompson K."/>
            <person name="VandeBerg J.L."/>
            <person name="Wade C.M."/>
            <person name="Walker J.A."/>
            <person name="Waters P.D."/>
            <person name="Webber C."/>
            <person name="Weidman J.R."/>
            <person name="Xie X."/>
            <person name="Zody M.C."/>
            <person name="Baldwin J."/>
            <person name="Abdouelleil A."/>
            <person name="Abdulkadir J."/>
            <person name="Abebe A."/>
            <person name="Abera B."/>
            <person name="Abreu J."/>
            <person name="Acer S.C."/>
            <person name="Aftuck L."/>
            <person name="Alexander A."/>
            <person name="An P."/>
            <person name="Anderson E."/>
            <person name="Anderson S."/>
            <person name="Arachi H."/>
            <person name="Azer M."/>
            <person name="Bachantsang P."/>
            <person name="Barry A."/>
            <person name="Bayul T."/>
            <person name="Berlin A."/>
            <person name="Bessette D."/>
            <person name="Bloom T."/>
            <person name="Bloom T."/>
            <person name="Boguslavskiy L."/>
            <person name="Bonnet C."/>
            <person name="Boukhgalter B."/>
            <person name="Bourzgui I."/>
            <person name="Brown A."/>
            <person name="Cahill P."/>
            <person name="Channer S."/>
            <person name="Cheshatsang Y."/>
            <person name="Chuda L."/>
            <person name="Citroen M."/>
            <person name="Collymore A."/>
            <person name="Cooke P."/>
            <person name="Costello M."/>
            <person name="D'Aco K."/>
            <person name="Daza R."/>
            <person name="De Haan G."/>
            <person name="DeGray S."/>
            <person name="DeMaso C."/>
            <person name="Dhargay N."/>
            <person name="Dooley K."/>
            <person name="Dooley E."/>
            <person name="Doricent M."/>
            <person name="Dorje P."/>
            <person name="Dorjee K."/>
            <person name="Dupes A."/>
            <person name="Elong R."/>
            <person name="Falk J."/>
            <person name="Farina A."/>
            <person name="Faro S."/>
            <person name="Ferguson D."/>
            <person name="Fisher S."/>
            <person name="Foley C.D."/>
            <person name="Franke A."/>
            <person name="Friedrich D."/>
            <person name="Gadbois L."/>
            <person name="Gearin G."/>
            <person name="Gearin C.R."/>
            <person name="Giannoukos G."/>
            <person name="Goode T."/>
            <person name="Graham J."/>
            <person name="Grandbois E."/>
            <person name="Grewal S."/>
            <person name="Gyaltsen K."/>
            <person name="Hafez N."/>
            <person name="Hagos B."/>
            <person name="Hall J."/>
            <person name="Henson C."/>
            <person name="Hollinger A."/>
            <person name="Honan T."/>
            <person name="Huard M.D."/>
            <person name="Hughes L."/>
            <person name="Hurhula B."/>
            <person name="Husby M.E."/>
            <person name="Kamat A."/>
            <person name="Kanga B."/>
            <person name="Kashin S."/>
            <person name="Khazanovich D."/>
            <person name="Kisner P."/>
            <person name="Lance K."/>
            <person name="Lara M."/>
            <person name="Lee W."/>
            <person name="Lennon N."/>
            <person name="Letendre F."/>
            <person name="LeVine R."/>
            <person name="Lipovsky A."/>
            <person name="Liu X."/>
            <person name="Liu J."/>
            <person name="Liu S."/>
            <person name="Lokyitsang T."/>
            <person name="Lokyitsang Y."/>
            <person name="Lubonja R."/>
            <person name="Lui A."/>
            <person name="MacDonald P."/>
            <person name="Magnisalis V."/>
            <person name="Maru K."/>
            <person name="Matthews C."/>
            <person name="McCusker W."/>
            <person name="McDonough S."/>
            <person name="Mehta T."/>
            <person name="Meldrim J."/>
            <person name="Meneus L."/>
            <person name="Mihai O."/>
            <person name="Mihalev A."/>
            <person name="Mihova T."/>
            <person name="Mittelman R."/>
            <person name="Mlenga V."/>
            <person name="Montmayeur A."/>
            <person name="Mulrain L."/>
            <person name="Navidi A."/>
            <person name="Naylor J."/>
            <person name="Negash T."/>
            <person name="Nguyen T."/>
            <person name="Nguyen N."/>
            <person name="Nicol R."/>
            <person name="Norbu C."/>
            <person name="Norbu N."/>
            <person name="Novod N."/>
            <person name="O'Neill B."/>
            <person name="Osman S."/>
            <person name="Markiewicz E."/>
            <person name="Oyono O.L."/>
            <person name="Patti C."/>
            <person name="Phunkhang P."/>
            <person name="Pierre F."/>
            <person name="Priest M."/>
            <person name="Raghuraman S."/>
            <person name="Rege F."/>
            <person name="Reyes R."/>
            <person name="Rise C."/>
            <person name="Rogov P."/>
            <person name="Ross K."/>
            <person name="Ryan E."/>
            <person name="Settipalli S."/>
            <person name="Shea T."/>
            <person name="Sherpa N."/>
            <person name="Shi L."/>
            <person name="Shih D."/>
            <person name="Sparrow T."/>
            <person name="Spaulding J."/>
            <person name="Stalker J."/>
            <person name="Stange-Thomann N."/>
            <person name="Stavropoulos S."/>
            <person name="Stone C."/>
            <person name="Strader C."/>
            <person name="Tesfaye S."/>
            <person name="Thomson T."/>
            <person name="Thoulutsang Y."/>
            <person name="Thoulutsang D."/>
            <person name="Topham K."/>
            <person name="Topping I."/>
            <person name="Tsamla T."/>
            <person name="Vassiliev H."/>
            <person name="Vo A."/>
            <person name="Wangchuk T."/>
            <person name="Wangdi T."/>
            <person name="Weiand M."/>
            <person name="Wilkinson J."/>
            <person name="Wilson A."/>
            <person name="Yadav S."/>
            <person name="Young G."/>
            <person name="Yu Q."/>
            <person name="Zembek L."/>
            <person name="Zhong D."/>
            <person name="Zimmer A."/>
            <person name="Zwirko Z."/>
            <person name="Jaffe D.B."/>
            <person name="Alvarez P."/>
            <person name="Brockman W."/>
            <person name="Butler J."/>
            <person name="Chin C."/>
            <person name="Gnerre S."/>
            <person name="MacCallum I."/>
            <person name="Graves J.A."/>
            <person name="Ponting C.P."/>
            <person name="Breen M."/>
            <person name="Samollow P.B."/>
            <person name="Lander E.S."/>
            <person name="Lindblad-Toh K."/>
        </authorList>
    </citation>
    <scope>NUCLEOTIDE SEQUENCE [LARGE SCALE GENOMIC DNA]</scope>
</reference>
<dbReference type="FunCoup" id="A0A5F8G6W9">
    <property type="interactions" value="171"/>
</dbReference>
<dbReference type="PANTHER" id="PTHR26450">
    <property type="entry name" value="OLFACTORY RECEPTOR 56B1-RELATED"/>
    <property type="match status" value="1"/>
</dbReference>
<keyword evidence="8 9" id="KW-0807">Transducer</keyword>
<dbReference type="AlphaFoldDB" id="A0A5F8G6W9"/>
<keyword evidence="5 10" id="KW-0552">Olfaction</keyword>
<dbReference type="PRINTS" id="PR00245">
    <property type="entry name" value="OLFACTORYR"/>
</dbReference>
<evidence type="ECO:0000256" key="2">
    <source>
        <dbReference type="ARBA" id="ARBA00004141"/>
    </source>
</evidence>
<keyword evidence="9" id="KW-0675">Receptor</keyword>
<dbReference type="Gene3D" id="1.20.1070.10">
    <property type="entry name" value="Rhodopsin 7-helix transmembrane proteins"/>
    <property type="match status" value="1"/>
</dbReference>
<evidence type="ECO:0000313" key="13">
    <source>
        <dbReference type="Proteomes" id="UP000002280"/>
    </source>
</evidence>
<proteinExistence type="inferred from homology"/>
<dbReference type="Pfam" id="PF13853">
    <property type="entry name" value="7tm_4"/>
    <property type="match status" value="1"/>
</dbReference>
<dbReference type="InterPro" id="IPR050402">
    <property type="entry name" value="OR51/52/56-like"/>
</dbReference>
<evidence type="ECO:0000256" key="7">
    <source>
        <dbReference type="ARBA" id="ARBA00023136"/>
    </source>
</evidence>
<evidence type="ECO:0000256" key="6">
    <source>
        <dbReference type="ARBA" id="ARBA00022989"/>
    </source>
</evidence>
<dbReference type="InParanoid" id="A0A5F8G6W9"/>
<dbReference type="PRINTS" id="PR00237">
    <property type="entry name" value="GPCRRHODOPSN"/>
</dbReference>
<gene>
    <name evidence="12" type="primary">LOC100018127</name>
</gene>
<evidence type="ECO:0000256" key="1">
    <source>
        <dbReference type="ARBA" id="ARBA00002936"/>
    </source>
</evidence>
<dbReference type="GeneID" id="100018127"/>
<dbReference type="Proteomes" id="UP000002280">
    <property type="component" value="Chromosome 4"/>
</dbReference>
<dbReference type="STRING" id="13616.ENSMODP00000043223"/>
<evidence type="ECO:0000259" key="11">
    <source>
        <dbReference type="PROSITE" id="PS50262"/>
    </source>
</evidence>
<keyword evidence="9" id="KW-0297">G-protein coupled receptor</keyword>
<comment type="subcellular location">
    <subcellularLocation>
        <location evidence="10">Cell membrane</location>
        <topology evidence="10">Multi-pass membrane protein</topology>
    </subcellularLocation>
    <subcellularLocation>
        <location evidence="2">Membrane</location>
        <topology evidence="2">Multi-pass membrane protein</topology>
    </subcellularLocation>
</comment>
<dbReference type="InterPro" id="IPR000276">
    <property type="entry name" value="GPCR_Rhodpsn"/>
</dbReference>
<evidence type="ECO:0000256" key="3">
    <source>
        <dbReference type="ARBA" id="ARBA00022606"/>
    </source>
</evidence>
<evidence type="ECO:0000256" key="4">
    <source>
        <dbReference type="ARBA" id="ARBA00022692"/>
    </source>
</evidence>
<feature type="transmembrane region" description="Helical" evidence="10">
    <location>
        <begin position="274"/>
        <end position="296"/>
    </location>
</feature>
<feature type="transmembrane region" description="Helical" evidence="10">
    <location>
        <begin position="25"/>
        <end position="50"/>
    </location>
</feature>
<feature type="transmembrane region" description="Helical" evidence="10">
    <location>
        <begin position="62"/>
        <end position="80"/>
    </location>
</feature>
<feature type="transmembrane region" description="Helical" evidence="10">
    <location>
        <begin position="199"/>
        <end position="223"/>
    </location>
</feature>
<dbReference type="SUPFAM" id="SSF81321">
    <property type="entry name" value="Family A G protein-coupled receptor-like"/>
    <property type="match status" value="1"/>
</dbReference>
<keyword evidence="10" id="KW-1003">Cell membrane</keyword>
<keyword evidence="13" id="KW-1185">Reference proteome</keyword>
<keyword evidence="4 9" id="KW-0812">Transmembrane</keyword>
<feature type="transmembrane region" description="Helical" evidence="10">
    <location>
        <begin position="100"/>
        <end position="122"/>
    </location>
</feature>
<feature type="domain" description="G-protein coupled receptors family 1 profile" evidence="11">
    <location>
        <begin position="43"/>
        <end position="294"/>
    </location>
</feature>
<dbReference type="PROSITE" id="PS00237">
    <property type="entry name" value="G_PROTEIN_RECEP_F1_1"/>
    <property type="match status" value="1"/>
</dbReference>
<name>A0A5F8G6W9_MONDO</name>
<dbReference type="InterPro" id="IPR000725">
    <property type="entry name" value="Olfact_rcpt"/>
</dbReference>
<keyword evidence="6 10" id="KW-1133">Transmembrane helix</keyword>
<dbReference type="RefSeq" id="XP_007491189.1">
    <property type="nucleotide sequence ID" value="XM_007491127.1"/>
</dbReference>
<dbReference type="OrthoDB" id="5969463at2759"/>
<evidence type="ECO:0000256" key="5">
    <source>
        <dbReference type="ARBA" id="ARBA00022725"/>
    </source>
</evidence>
<comment type="function">
    <text evidence="1">Odorant receptor.</text>
</comment>
<organism evidence="12 13">
    <name type="scientific">Monodelphis domestica</name>
    <name type="common">Gray short-tailed opossum</name>
    <dbReference type="NCBI Taxonomy" id="13616"/>
    <lineage>
        <taxon>Eukaryota</taxon>
        <taxon>Metazoa</taxon>
        <taxon>Chordata</taxon>
        <taxon>Craniata</taxon>
        <taxon>Vertebrata</taxon>
        <taxon>Euteleostomi</taxon>
        <taxon>Mammalia</taxon>
        <taxon>Metatheria</taxon>
        <taxon>Didelphimorphia</taxon>
        <taxon>Didelphidae</taxon>
        <taxon>Monodelphis</taxon>
    </lineage>
</organism>
<evidence type="ECO:0000313" key="12">
    <source>
        <dbReference type="Ensembl" id="ENSMODP00000043223.1"/>
    </source>
</evidence>
<dbReference type="GO" id="GO:0004930">
    <property type="term" value="F:G protein-coupled receptor activity"/>
    <property type="evidence" value="ECO:0007669"/>
    <property type="project" value="UniProtKB-KW"/>
</dbReference>
<feature type="transmembrane region" description="Helical" evidence="10">
    <location>
        <begin position="142"/>
        <end position="165"/>
    </location>
</feature>
<dbReference type="Ensembl" id="ENSMODT00000069655.1">
    <property type="protein sequence ID" value="ENSMODP00000043223.1"/>
    <property type="gene ID" value="ENSMODG00000036610.1"/>
</dbReference>
<keyword evidence="3 10" id="KW-0716">Sensory transduction</keyword>
<dbReference type="OMA" id="CIMYLVT"/>
<accession>A0A5F8G6W9</accession>
<dbReference type="GeneTree" id="ENSGT01150000286987"/>
<keyword evidence="7 10" id="KW-0472">Membrane</keyword>
<dbReference type="KEGG" id="mdo:100018127"/>
<dbReference type="PANTHER" id="PTHR26450:SF11">
    <property type="entry name" value="OLFACTORY RECEPTOR"/>
    <property type="match status" value="1"/>
</dbReference>
<dbReference type="GO" id="GO:0005886">
    <property type="term" value="C:plasma membrane"/>
    <property type="evidence" value="ECO:0000318"/>
    <property type="project" value="GO_Central"/>
</dbReference>
<evidence type="ECO:0000256" key="9">
    <source>
        <dbReference type="RuleBase" id="RU000688"/>
    </source>
</evidence>
<reference evidence="12" key="3">
    <citation type="submission" date="2025-09" db="UniProtKB">
        <authorList>
            <consortium name="Ensembl"/>
        </authorList>
    </citation>
    <scope>IDENTIFICATION</scope>
</reference>
<evidence type="ECO:0000256" key="10">
    <source>
        <dbReference type="RuleBase" id="RU363047"/>
    </source>
</evidence>
<dbReference type="InterPro" id="IPR017452">
    <property type="entry name" value="GPCR_Rhodpsn_7TM"/>
</dbReference>
<reference evidence="12" key="2">
    <citation type="submission" date="2025-08" db="UniProtKB">
        <authorList>
            <consortium name="Ensembl"/>
        </authorList>
    </citation>
    <scope>IDENTIFICATION</scope>
</reference>
<dbReference type="FunFam" id="1.20.1070.10:FF:000006">
    <property type="entry name" value="Olfactory receptor"/>
    <property type="match status" value="1"/>
</dbReference>
<comment type="similarity">
    <text evidence="9">Belongs to the G-protein coupled receptor 1 family.</text>
</comment>
<sequence length="314" mass="35238">MSVMNSTSLYPSSFLLLGIPGLEHLHIWISIPFCSAYTLALLGNCTLLFIIRADATLHEPMYLFLAMLSAIDLVLSSSTLPKMLALFWFGDHEINFHACLTQMFFLHSISIMESAILVAMAFDRYMAICDPLHYATVLTHELIARIGMAAVVRAVALMTPLPFLLRRFPYCRGRVIKHCYCEHMAVVKLACGNTRFNNIYGIAITLVIGGMDLFFVALSYALILRAVLRLASREARFKAFGTCASHVGAILAFYTPAVLSSFLHRMARHAAPHVHILVANFYLLFPPMINPIIYGIKTKQIRDRVLGLFHRKNV</sequence>
<evidence type="ECO:0000256" key="8">
    <source>
        <dbReference type="ARBA" id="ARBA00023224"/>
    </source>
</evidence>
<protein>
    <recommendedName>
        <fullName evidence="10">Olfactory receptor</fullName>
    </recommendedName>
</protein>
<dbReference type="GO" id="GO:0004984">
    <property type="term" value="F:olfactory receptor activity"/>
    <property type="evidence" value="ECO:0000318"/>
    <property type="project" value="GO_Central"/>
</dbReference>
<feature type="transmembrane region" description="Helical" evidence="10">
    <location>
        <begin position="235"/>
        <end position="254"/>
    </location>
</feature>